<dbReference type="InterPro" id="IPR002328">
    <property type="entry name" value="ADH_Zn_CS"/>
</dbReference>
<dbReference type="GO" id="GO:0016491">
    <property type="term" value="F:oxidoreductase activity"/>
    <property type="evidence" value="ECO:0007669"/>
    <property type="project" value="UniProtKB-KW"/>
</dbReference>
<organism evidence="7 8">
    <name type="scientific">Longicatena caecimuris</name>
    <dbReference type="NCBI Taxonomy" id="1796635"/>
    <lineage>
        <taxon>Bacteria</taxon>
        <taxon>Bacillati</taxon>
        <taxon>Bacillota</taxon>
        <taxon>Erysipelotrichia</taxon>
        <taxon>Erysipelotrichales</taxon>
        <taxon>Erysipelotrichaceae</taxon>
        <taxon>Longicatena</taxon>
    </lineage>
</organism>
<keyword evidence="2 4" id="KW-0862">Zinc</keyword>
<keyword evidence="1 4" id="KW-0479">Metal-binding</keyword>
<dbReference type="SUPFAM" id="SSF51735">
    <property type="entry name" value="NAD(P)-binding Rossmann-fold domains"/>
    <property type="match status" value="1"/>
</dbReference>
<protein>
    <submittedName>
        <fullName evidence="7">L-iditol 2-dehydrogenase</fullName>
    </submittedName>
</protein>
<proteinExistence type="inferred from homology"/>
<dbReference type="InterPro" id="IPR050129">
    <property type="entry name" value="Zn_alcohol_dh"/>
</dbReference>
<keyword evidence="5" id="KW-0812">Transmembrane</keyword>
<feature type="domain" description="Enoyl reductase (ER)" evidence="6">
    <location>
        <begin position="9"/>
        <end position="342"/>
    </location>
</feature>
<dbReference type="EMBL" id="SMBP01000003">
    <property type="protein sequence ID" value="TCU62705.1"/>
    <property type="molecule type" value="Genomic_DNA"/>
</dbReference>
<sequence>MKAALLKGKLDISVEEVPLPEIGDDEILLKVKAASICGSDVRMYKNGYQHVSKEHPLIIGHEFAGVIEKIGKQVTAYEVGQRVAVAPNMGCGTCDHCVSGETHLCEHYQAFGINMNGGFAEYVKIPATAIQQGNITVLQDAISFAEAALVEPLSCVYNGQKRLHMTPGKDVLIIGAGPIGIMHIMVAKLFGAAKVFMNDLSRERMEQAKKLFPDLILVEGDLQEEIRKRTGKGVDVCIIAAPAPTAQTQSLQYMNMNGQLLFFGGLPKDRENVSLNTNLVHYKQLSIYGCTRQSVMDYRLCSKLVNDKRIPLNSIISATYPIDDFMEAMDKAAHAVGLKHVITFA</sequence>
<dbReference type="Pfam" id="PF00107">
    <property type="entry name" value="ADH_zinc_N"/>
    <property type="match status" value="1"/>
</dbReference>
<dbReference type="PROSITE" id="PS00059">
    <property type="entry name" value="ADH_ZINC"/>
    <property type="match status" value="1"/>
</dbReference>
<comment type="caution">
    <text evidence="7">The sequence shown here is derived from an EMBL/GenBank/DDBJ whole genome shotgun (WGS) entry which is preliminary data.</text>
</comment>
<dbReference type="Pfam" id="PF08240">
    <property type="entry name" value="ADH_N"/>
    <property type="match status" value="1"/>
</dbReference>
<keyword evidence="5" id="KW-0472">Membrane</keyword>
<dbReference type="Gene3D" id="3.90.180.10">
    <property type="entry name" value="Medium-chain alcohol dehydrogenases, catalytic domain"/>
    <property type="match status" value="1"/>
</dbReference>
<dbReference type="InterPro" id="IPR013149">
    <property type="entry name" value="ADH-like_C"/>
</dbReference>
<comment type="cofactor">
    <cofactor evidence="4">
        <name>Zn(2+)</name>
        <dbReference type="ChEBI" id="CHEBI:29105"/>
    </cofactor>
</comment>
<keyword evidence="3" id="KW-0560">Oxidoreductase</keyword>
<dbReference type="PANTHER" id="PTHR43401:SF2">
    <property type="entry name" value="L-THREONINE 3-DEHYDROGENASE"/>
    <property type="match status" value="1"/>
</dbReference>
<dbReference type="InterPro" id="IPR013154">
    <property type="entry name" value="ADH-like_N"/>
</dbReference>
<dbReference type="SMART" id="SM00829">
    <property type="entry name" value="PKS_ER"/>
    <property type="match status" value="1"/>
</dbReference>
<evidence type="ECO:0000313" key="8">
    <source>
        <dbReference type="Proteomes" id="UP000295773"/>
    </source>
</evidence>
<evidence type="ECO:0000256" key="5">
    <source>
        <dbReference type="SAM" id="Phobius"/>
    </source>
</evidence>
<dbReference type="PANTHER" id="PTHR43401">
    <property type="entry name" value="L-THREONINE 3-DEHYDROGENASE"/>
    <property type="match status" value="1"/>
</dbReference>
<dbReference type="Gene3D" id="3.40.50.720">
    <property type="entry name" value="NAD(P)-binding Rossmann-like Domain"/>
    <property type="match status" value="1"/>
</dbReference>
<comment type="similarity">
    <text evidence="4">Belongs to the zinc-containing alcohol dehydrogenase family.</text>
</comment>
<dbReference type="AlphaFoldDB" id="A0A4R3TM45"/>
<keyword evidence="8" id="KW-1185">Reference proteome</keyword>
<evidence type="ECO:0000256" key="1">
    <source>
        <dbReference type="ARBA" id="ARBA00022723"/>
    </source>
</evidence>
<evidence type="ECO:0000256" key="3">
    <source>
        <dbReference type="ARBA" id="ARBA00023002"/>
    </source>
</evidence>
<keyword evidence="5" id="KW-1133">Transmembrane helix</keyword>
<reference evidence="7 8" key="1">
    <citation type="submission" date="2019-03" db="EMBL/GenBank/DDBJ databases">
        <title>Genomic Encyclopedia of Type Strains, Phase IV (KMG-IV): sequencing the most valuable type-strain genomes for metagenomic binning, comparative biology and taxonomic classification.</title>
        <authorList>
            <person name="Goeker M."/>
        </authorList>
    </citation>
    <scope>NUCLEOTIDE SEQUENCE [LARGE SCALE GENOMIC DNA]</scope>
    <source>
        <strain evidence="7 8">DSM 29481</strain>
    </source>
</reference>
<dbReference type="SUPFAM" id="SSF50129">
    <property type="entry name" value="GroES-like"/>
    <property type="match status" value="1"/>
</dbReference>
<evidence type="ECO:0000256" key="4">
    <source>
        <dbReference type="RuleBase" id="RU361277"/>
    </source>
</evidence>
<accession>A0A4R3TM45</accession>
<dbReference type="Proteomes" id="UP000295773">
    <property type="component" value="Unassembled WGS sequence"/>
</dbReference>
<dbReference type="GO" id="GO:0008270">
    <property type="term" value="F:zinc ion binding"/>
    <property type="evidence" value="ECO:0007669"/>
    <property type="project" value="InterPro"/>
</dbReference>
<dbReference type="InterPro" id="IPR020843">
    <property type="entry name" value="ER"/>
</dbReference>
<name>A0A4R3TM45_9FIRM</name>
<dbReference type="InterPro" id="IPR036291">
    <property type="entry name" value="NAD(P)-bd_dom_sf"/>
</dbReference>
<dbReference type="RefSeq" id="WP_132223898.1">
    <property type="nucleotide sequence ID" value="NZ_JANKBG010000003.1"/>
</dbReference>
<dbReference type="InterPro" id="IPR011032">
    <property type="entry name" value="GroES-like_sf"/>
</dbReference>
<evidence type="ECO:0000313" key="7">
    <source>
        <dbReference type="EMBL" id="TCU62705.1"/>
    </source>
</evidence>
<evidence type="ECO:0000256" key="2">
    <source>
        <dbReference type="ARBA" id="ARBA00022833"/>
    </source>
</evidence>
<evidence type="ECO:0000259" key="6">
    <source>
        <dbReference type="SMART" id="SM00829"/>
    </source>
</evidence>
<dbReference type="CDD" id="cd08235">
    <property type="entry name" value="iditol_2_DH_like"/>
    <property type="match status" value="1"/>
</dbReference>
<feature type="transmembrane region" description="Helical" evidence="5">
    <location>
        <begin position="171"/>
        <end position="191"/>
    </location>
</feature>
<gene>
    <name evidence="7" type="ORF">EDD61_103119</name>
</gene>